<keyword evidence="3" id="KW-0328">Glycosyltransferase</keyword>
<evidence type="ECO:0000256" key="2">
    <source>
        <dbReference type="ARBA" id="ARBA00022679"/>
    </source>
</evidence>
<dbReference type="PANTHER" id="PTHR11926:SF1534">
    <property type="entry name" value="GLYCOSYLTRANSFERASE"/>
    <property type="match status" value="1"/>
</dbReference>
<dbReference type="SUPFAM" id="SSF53756">
    <property type="entry name" value="UDP-Glycosyltransferase/glycogen phosphorylase"/>
    <property type="match status" value="1"/>
</dbReference>
<keyword evidence="2 3" id="KW-0808">Transferase</keyword>
<dbReference type="Pfam" id="PF00201">
    <property type="entry name" value="UDPGT"/>
    <property type="match status" value="1"/>
</dbReference>
<protein>
    <recommendedName>
        <fullName evidence="4">Glycosyltransferase</fullName>
        <ecNumber evidence="4">2.4.1.-</ecNumber>
    </recommendedName>
</protein>
<evidence type="ECO:0000256" key="1">
    <source>
        <dbReference type="ARBA" id="ARBA00009995"/>
    </source>
</evidence>
<dbReference type="InterPro" id="IPR035595">
    <property type="entry name" value="UDP_glycos_trans_CS"/>
</dbReference>
<organism evidence="5 6">
    <name type="scientific">Ananas comosus</name>
    <name type="common">Pineapple</name>
    <name type="synonym">Ananas ananas</name>
    <dbReference type="NCBI Taxonomy" id="4615"/>
    <lineage>
        <taxon>Eukaryota</taxon>
        <taxon>Viridiplantae</taxon>
        <taxon>Streptophyta</taxon>
        <taxon>Embryophyta</taxon>
        <taxon>Tracheophyta</taxon>
        <taxon>Spermatophyta</taxon>
        <taxon>Magnoliopsida</taxon>
        <taxon>Liliopsida</taxon>
        <taxon>Poales</taxon>
        <taxon>Bromeliaceae</taxon>
        <taxon>Bromelioideae</taxon>
        <taxon>Ananas</taxon>
    </lineage>
</organism>
<dbReference type="AlphaFoldDB" id="A0A199VKM4"/>
<dbReference type="Proteomes" id="UP000092600">
    <property type="component" value="Unassembled WGS sequence"/>
</dbReference>
<dbReference type="GO" id="GO:0080043">
    <property type="term" value="F:quercetin 3-O-glucosyltransferase activity"/>
    <property type="evidence" value="ECO:0007669"/>
    <property type="project" value="TreeGrafter"/>
</dbReference>
<evidence type="ECO:0000256" key="4">
    <source>
        <dbReference type="RuleBase" id="RU362057"/>
    </source>
</evidence>
<dbReference type="Gene3D" id="3.40.50.2000">
    <property type="entry name" value="Glycogen Phosphorylase B"/>
    <property type="match status" value="2"/>
</dbReference>
<name>A0A199VKM4_ANACO</name>
<dbReference type="FunFam" id="3.40.50.2000:FF:000019">
    <property type="entry name" value="Glycosyltransferase"/>
    <property type="match status" value="1"/>
</dbReference>
<dbReference type="InterPro" id="IPR002213">
    <property type="entry name" value="UDP_glucos_trans"/>
</dbReference>
<evidence type="ECO:0000256" key="3">
    <source>
        <dbReference type="RuleBase" id="RU003718"/>
    </source>
</evidence>
<dbReference type="PANTHER" id="PTHR11926">
    <property type="entry name" value="GLUCOSYL/GLUCURONOSYL TRANSFERASES"/>
    <property type="match status" value="1"/>
</dbReference>
<dbReference type="EMBL" id="LSRQ01001488">
    <property type="protein sequence ID" value="OAY77644.1"/>
    <property type="molecule type" value="Genomic_DNA"/>
</dbReference>
<evidence type="ECO:0000313" key="5">
    <source>
        <dbReference type="EMBL" id="OAY77644.1"/>
    </source>
</evidence>
<sequence length="490" mass="53727">MEQLRRQQQHFLVVTYPAQGHINPSQHLARRLARSTGARVTFSTAVSAHRRMFPSLSSPDQEFSDGLLSYIPYSDGSDDGIKRSSSNNNKDAAADNPMLRLKQVGTRTLSAVLDRLSARDERVTCVVYTILLPWVADVARAHGVPAVLCWIQPATVLAIYYHYFHGYDGVVAAAAAAHASDPAHTVTLPGLAPLRIRDLPSFLATTSEDDPYAAVLDDFRETFDAIERGDDGADAAGGKTTVLVNTFDALEPNALKSVEDLNLIAVGPVIPSLAALEGGAAESKDLFAPDEKHYMEWLDGKAEGSVVYVSFGSMSMVKKRQMEEMRKGLKESGRPYLWVVRKDNKEAESIEPEEPDQQGMVVEWCSQVRVLNHAAVGCFVTHCGWNSTVESVAAGVPTVCVPQWTDQGTNAWLMAEEWGMGVRGEINGEGLLEGEELRRCLEVVMGEGERGAEIRRRAQMWKDKAREAIGDGGSSQRNLRAFVNQIANRN</sequence>
<comment type="similarity">
    <text evidence="1 3">Belongs to the UDP-glycosyltransferase family.</text>
</comment>
<dbReference type="EC" id="2.4.1.-" evidence="4"/>
<dbReference type="PROSITE" id="PS00375">
    <property type="entry name" value="UDPGT"/>
    <property type="match status" value="1"/>
</dbReference>
<accession>A0A199VKM4</accession>
<proteinExistence type="inferred from homology"/>
<comment type="caution">
    <text evidence="5">The sequence shown here is derived from an EMBL/GenBank/DDBJ whole genome shotgun (WGS) entry which is preliminary data.</text>
</comment>
<evidence type="ECO:0000313" key="6">
    <source>
        <dbReference type="Proteomes" id="UP000092600"/>
    </source>
</evidence>
<reference evidence="5 6" key="1">
    <citation type="journal article" date="2016" name="DNA Res.">
        <title>The draft genome of MD-2 pineapple using hybrid error correction of long reads.</title>
        <authorList>
            <person name="Redwan R.M."/>
            <person name="Saidin A."/>
            <person name="Kumar S.V."/>
        </authorList>
    </citation>
    <scope>NUCLEOTIDE SEQUENCE [LARGE SCALE GENOMIC DNA]</scope>
    <source>
        <strain evidence="6">cv. MD2</strain>
        <tissue evidence="5">Leaf</tissue>
    </source>
</reference>
<dbReference type="CDD" id="cd03784">
    <property type="entry name" value="GT1_Gtf-like"/>
    <property type="match status" value="1"/>
</dbReference>
<dbReference type="GO" id="GO:0080044">
    <property type="term" value="F:quercetin 7-O-glucosyltransferase activity"/>
    <property type="evidence" value="ECO:0007669"/>
    <property type="project" value="TreeGrafter"/>
</dbReference>
<gene>
    <name evidence="5" type="ORF">ACMD2_13449</name>
</gene>